<name>A0A5C3Q2D5_9AGAR</name>
<evidence type="ECO:0000313" key="3">
    <source>
        <dbReference type="Proteomes" id="UP000305067"/>
    </source>
</evidence>
<accession>A0A5C3Q2D5</accession>
<sequence>MFLLLLPPPPTVVRTTSRAIPLPALFPMASTDPLLPMVTMLPSRPSTMAQARILHIHRPPPRPTPRMDCSSQDRPLAGVRRPAPPIHPSTVRPSSSATFPPTAQPHPLPPPITTLQLLPALPILFHSFLLPPVERSRLLRSTTGTLRTAGFSFRMLPKTSWEISLLQLPLSRQFWLVGSTEEGIYWRRGVHLNSSLYDCIALNWTWMSLAPGPRLGILLCKRLRLRLVDSTDSPMLYHSTTYPFSSLIPH</sequence>
<organism evidence="2 3">
    <name type="scientific">Pterulicium gracile</name>
    <dbReference type="NCBI Taxonomy" id="1884261"/>
    <lineage>
        <taxon>Eukaryota</taxon>
        <taxon>Fungi</taxon>
        <taxon>Dikarya</taxon>
        <taxon>Basidiomycota</taxon>
        <taxon>Agaricomycotina</taxon>
        <taxon>Agaricomycetes</taxon>
        <taxon>Agaricomycetidae</taxon>
        <taxon>Agaricales</taxon>
        <taxon>Pleurotineae</taxon>
        <taxon>Pterulaceae</taxon>
        <taxon>Pterulicium</taxon>
    </lineage>
</organism>
<proteinExistence type="predicted"/>
<evidence type="ECO:0000256" key="1">
    <source>
        <dbReference type="SAM" id="MobiDB-lite"/>
    </source>
</evidence>
<dbReference type="Proteomes" id="UP000305067">
    <property type="component" value="Unassembled WGS sequence"/>
</dbReference>
<feature type="region of interest" description="Disordered" evidence="1">
    <location>
        <begin position="57"/>
        <end position="104"/>
    </location>
</feature>
<dbReference type="EMBL" id="ML178894">
    <property type="protein sequence ID" value="TFK95297.1"/>
    <property type="molecule type" value="Genomic_DNA"/>
</dbReference>
<protein>
    <submittedName>
        <fullName evidence="2">Uncharacterized protein</fullName>
    </submittedName>
</protein>
<evidence type="ECO:0000313" key="2">
    <source>
        <dbReference type="EMBL" id="TFK95297.1"/>
    </source>
</evidence>
<keyword evidence="3" id="KW-1185">Reference proteome</keyword>
<dbReference type="AlphaFoldDB" id="A0A5C3Q2D5"/>
<reference evidence="2 3" key="1">
    <citation type="journal article" date="2019" name="Nat. Ecol. Evol.">
        <title>Megaphylogeny resolves global patterns of mushroom evolution.</title>
        <authorList>
            <person name="Varga T."/>
            <person name="Krizsan K."/>
            <person name="Foldi C."/>
            <person name="Dima B."/>
            <person name="Sanchez-Garcia M."/>
            <person name="Sanchez-Ramirez S."/>
            <person name="Szollosi G.J."/>
            <person name="Szarkandi J.G."/>
            <person name="Papp V."/>
            <person name="Albert L."/>
            <person name="Andreopoulos W."/>
            <person name="Angelini C."/>
            <person name="Antonin V."/>
            <person name="Barry K.W."/>
            <person name="Bougher N.L."/>
            <person name="Buchanan P."/>
            <person name="Buyck B."/>
            <person name="Bense V."/>
            <person name="Catcheside P."/>
            <person name="Chovatia M."/>
            <person name="Cooper J."/>
            <person name="Damon W."/>
            <person name="Desjardin D."/>
            <person name="Finy P."/>
            <person name="Geml J."/>
            <person name="Haridas S."/>
            <person name="Hughes K."/>
            <person name="Justo A."/>
            <person name="Karasinski D."/>
            <person name="Kautmanova I."/>
            <person name="Kiss B."/>
            <person name="Kocsube S."/>
            <person name="Kotiranta H."/>
            <person name="LaButti K.M."/>
            <person name="Lechner B.E."/>
            <person name="Liimatainen K."/>
            <person name="Lipzen A."/>
            <person name="Lukacs Z."/>
            <person name="Mihaltcheva S."/>
            <person name="Morgado L.N."/>
            <person name="Niskanen T."/>
            <person name="Noordeloos M.E."/>
            <person name="Ohm R.A."/>
            <person name="Ortiz-Santana B."/>
            <person name="Ovrebo C."/>
            <person name="Racz N."/>
            <person name="Riley R."/>
            <person name="Savchenko A."/>
            <person name="Shiryaev A."/>
            <person name="Soop K."/>
            <person name="Spirin V."/>
            <person name="Szebenyi C."/>
            <person name="Tomsovsky M."/>
            <person name="Tulloss R.E."/>
            <person name="Uehling J."/>
            <person name="Grigoriev I.V."/>
            <person name="Vagvolgyi C."/>
            <person name="Papp T."/>
            <person name="Martin F.M."/>
            <person name="Miettinen O."/>
            <person name="Hibbett D.S."/>
            <person name="Nagy L.G."/>
        </authorList>
    </citation>
    <scope>NUCLEOTIDE SEQUENCE [LARGE SCALE GENOMIC DNA]</scope>
    <source>
        <strain evidence="2 3">CBS 309.79</strain>
    </source>
</reference>
<gene>
    <name evidence="2" type="ORF">BDV98DRAFT_659819</name>
</gene>